<dbReference type="Proteomes" id="UP001212821">
    <property type="component" value="Plasmid punmamed2"/>
</dbReference>
<accession>A0ABY7QGR4</accession>
<protein>
    <submittedName>
        <fullName evidence="1">Uncharacterized protein</fullName>
    </submittedName>
</protein>
<keyword evidence="2" id="KW-1185">Reference proteome</keyword>
<keyword evidence="1" id="KW-0614">Plasmid</keyword>
<evidence type="ECO:0000313" key="1">
    <source>
        <dbReference type="EMBL" id="WBP91981.1"/>
    </source>
</evidence>
<proteinExistence type="predicted"/>
<reference evidence="1 2" key="1">
    <citation type="submission" date="2022-12" db="EMBL/GenBank/DDBJ databases">
        <title>HUAS 3-15.</title>
        <authorList>
            <person name="Mo P."/>
        </authorList>
    </citation>
    <scope>NUCLEOTIDE SEQUENCE [LARGE SCALE GENOMIC DNA]</scope>
    <source>
        <strain evidence="1 2">HUAS 3-15</strain>
        <plasmid evidence="1 2">punmamed2</plasmid>
    </source>
</reference>
<gene>
    <name evidence="1" type="ORF">O1G21_40025</name>
</gene>
<evidence type="ECO:0000313" key="2">
    <source>
        <dbReference type="Proteomes" id="UP001212821"/>
    </source>
</evidence>
<organism evidence="1 2">
    <name type="scientific">Kitasatospora cathayae</name>
    <dbReference type="NCBI Taxonomy" id="3004092"/>
    <lineage>
        <taxon>Bacteria</taxon>
        <taxon>Bacillati</taxon>
        <taxon>Actinomycetota</taxon>
        <taxon>Actinomycetes</taxon>
        <taxon>Kitasatosporales</taxon>
        <taxon>Streptomycetaceae</taxon>
        <taxon>Kitasatospora</taxon>
    </lineage>
</organism>
<dbReference type="EMBL" id="CP115451">
    <property type="protein sequence ID" value="WBP91981.1"/>
    <property type="molecule type" value="Genomic_DNA"/>
</dbReference>
<geneLocation type="plasmid" evidence="1 2">
    <name>punmamed2</name>
</geneLocation>
<sequence length="84" mass="9574">MFERLRRVISDTLTELRGHRELTRDIKAQIAGGDQEAAETFRTGTLRAALTWRGCCARGEEVARYVRLVMDADGTADRVAWLHR</sequence>
<dbReference type="RefSeq" id="WP_270151618.1">
    <property type="nucleotide sequence ID" value="NZ_CP115451.1"/>
</dbReference>
<name>A0ABY7QGR4_9ACTN</name>